<keyword evidence="13" id="KW-0594">Phospholipid biosynthesis</keyword>
<evidence type="ECO:0000256" key="13">
    <source>
        <dbReference type="ARBA" id="ARBA00023209"/>
    </source>
</evidence>
<keyword evidence="14" id="KW-1208">Phospholipid metabolism</keyword>
<evidence type="ECO:0000256" key="2">
    <source>
        <dbReference type="ARBA" id="ARBA00005967"/>
    </source>
</evidence>
<keyword evidence="8 16" id="KW-0418">Kinase</keyword>
<keyword evidence="9" id="KW-0067">ATP-binding</keyword>
<evidence type="ECO:0000256" key="8">
    <source>
        <dbReference type="ARBA" id="ARBA00022777"/>
    </source>
</evidence>
<evidence type="ECO:0000256" key="14">
    <source>
        <dbReference type="ARBA" id="ARBA00023264"/>
    </source>
</evidence>
<gene>
    <name evidence="16" type="ORF">J2Z69_000190</name>
</gene>
<dbReference type="CDD" id="cd14265">
    <property type="entry name" value="UDPK_IM_like"/>
    <property type="match status" value="1"/>
</dbReference>
<evidence type="ECO:0000256" key="11">
    <source>
        <dbReference type="ARBA" id="ARBA00023098"/>
    </source>
</evidence>
<dbReference type="Proteomes" id="UP001519288">
    <property type="component" value="Unassembled WGS sequence"/>
</dbReference>
<keyword evidence="6 15" id="KW-0812">Transmembrane</keyword>
<evidence type="ECO:0000256" key="3">
    <source>
        <dbReference type="ARBA" id="ARBA00022475"/>
    </source>
</evidence>
<proteinExistence type="inferred from homology"/>
<keyword evidence="5 16" id="KW-0808">Transferase</keyword>
<comment type="subcellular location">
    <subcellularLocation>
        <location evidence="1">Cell membrane</location>
        <topology evidence="1">Multi-pass membrane protein</topology>
    </subcellularLocation>
</comment>
<dbReference type="RefSeq" id="WP_209858367.1">
    <property type="nucleotide sequence ID" value="NZ_JAGGLD010000001.1"/>
</dbReference>
<evidence type="ECO:0000256" key="12">
    <source>
        <dbReference type="ARBA" id="ARBA00023136"/>
    </source>
</evidence>
<keyword evidence="7" id="KW-0547">Nucleotide-binding</keyword>
<evidence type="ECO:0000313" key="16">
    <source>
        <dbReference type="EMBL" id="MBP1999171.1"/>
    </source>
</evidence>
<keyword evidence="4" id="KW-0444">Lipid biosynthesis</keyword>
<name>A0ABS4JDI2_9BACL</name>
<keyword evidence="12 15" id="KW-0472">Membrane</keyword>
<dbReference type="InterPro" id="IPR000829">
    <property type="entry name" value="DAGK"/>
</dbReference>
<evidence type="ECO:0000256" key="6">
    <source>
        <dbReference type="ARBA" id="ARBA00022692"/>
    </source>
</evidence>
<dbReference type="EC" id="2.7.1.66" evidence="16"/>
<keyword evidence="11" id="KW-0443">Lipid metabolism</keyword>
<dbReference type="GO" id="GO:0036433">
    <property type="term" value="F:di-trans, poly-cis-undecaprenol kinase activity"/>
    <property type="evidence" value="ECO:0007669"/>
    <property type="project" value="UniProtKB-EC"/>
</dbReference>
<evidence type="ECO:0000256" key="10">
    <source>
        <dbReference type="ARBA" id="ARBA00022989"/>
    </source>
</evidence>
<dbReference type="InterPro" id="IPR033717">
    <property type="entry name" value="UDPK"/>
</dbReference>
<evidence type="ECO:0000256" key="5">
    <source>
        <dbReference type="ARBA" id="ARBA00022679"/>
    </source>
</evidence>
<dbReference type="EMBL" id="JAGGLD010000001">
    <property type="protein sequence ID" value="MBP1999171.1"/>
    <property type="molecule type" value="Genomic_DNA"/>
</dbReference>
<organism evidence="16 17">
    <name type="scientific">Paenibacillus shirakamiensis</name>
    <dbReference type="NCBI Taxonomy" id="1265935"/>
    <lineage>
        <taxon>Bacteria</taxon>
        <taxon>Bacillati</taxon>
        <taxon>Bacillota</taxon>
        <taxon>Bacilli</taxon>
        <taxon>Bacillales</taxon>
        <taxon>Paenibacillaceae</taxon>
        <taxon>Paenibacillus</taxon>
    </lineage>
</organism>
<dbReference type="PROSITE" id="PS01069">
    <property type="entry name" value="DAGK_PROKAR"/>
    <property type="match status" value="1"/>
</dbReference>
<dbReference type="Pfam" id="PF01219">
    <property type="entry name" value="DAGK_prokar"/>
    <property type="match status" value="1"/>
</dbReference>
<evidence type="ECO:0000256" key="9">
    <source>
        <dbReference type="ARBA" id="ARBA00022840"/>
    </source>
</evidence>
<evidence type="ECO:0000256" key="4">
    <source>
        <dbReference type="ARBA" id="ARBA00022516"/>
    </source>
</evidence>
<reference evidence="16 17" key="1">
    <citation type="submission" date="2021-03" db="EMBL/GenBank/DDBJ databases">
        <title>Genomic Encyclopedia of Type Strains, Phase IV (KMG-IV): sequencing the most valuable type-strain genomes for metagenomic binning, comparative biology and taxonomic classification.</title>
        <authorList>
            <person name="Goeker M."/>
        </authorList>
    </citation>
    <scope>NUCLEOTIDE SEQUENCE [LARGE SCALE GENOMIC DNA]</scope>
    <source>
        <strain evidence="16 17">DSM 26806</strain>
    </source>
</reference>
<dbReference type="Gene3D" id="1.10.287.3610">
    <property type="match status" value="1"/>
</dbReference>
<keyword evidence="3" id="KW-1003">Cell membrane</keyword>
<evidence type="ECO:0000313" key="17">
    <source>
        <dbReference type="Proteomes" id="UP001519288"/>
    </source>
</evidence>
<evidence type="ECO:0000256" key="1">
    <source>
        <dbReference type="ARBA" id="ARBA00004651"/>
    </source>
</evidence>
<dbReference type="InterPro" id="IPR036945">
    <property type="entry name" value="DAGK_sf"/>
</dbReference>
<feature type="transmembrane region" description="Helical" evidence="15">
    <location>
        <begin position="28"/>
        <end position="47"/>
    </location>
</feature>
<feature type="transmembrane region" description="Helical" evidence="15">
    <location>
        <begin position="97"/>
        <end position="121"/>
    </location>
</feature>
<keyword evidence="17" id="KW-1185">Reference proteome</keyword>
<accession>A0ABS4JDI2</accession>
<dbReference type="PANTHER" id="PTHR34299">
    <property type="entry name" value="DIACYLGLYCEROL KINASE"/>
    <property type="match status" value="1"/>
</dbReference>
<feature type="transmembrane region" description="Helical" evidence="15">
    <location>
        <begin position="53"/>
        <end position="76"/>
    </location>
</feature>
<dbReference type="PANTHER" id="PTHR34299:SF1">
    <property type="entry name" value="DIACYLGLYCEROL KINASE"/>
    <property type="match status" value="1"/>
</dbReference>
<protein>
    <submittedName>
        <fullName evidence="16">Undecaprenol kinase</fullName>
        <ecNumber evidence="16">2.7.1.66</ecNumber>
    </submittedName>
</protein>
<comment type="similarity">
    <text evidence="2">Belongs to the bacterial diacylglycerol kinase family.</text>
</comment>
<comment type="caution">
    <text evidence="16">The sequence shown here is derived from an EMBL/GenBank/DDBJ whole genome shotgun (WGS) entry which is preliminary data.</text>
</comment>
<keyword evidence="10 15" id="KW-1133">Transmembrane helix</keyword>
<sequence length="125" mass="14088">MKKDERWIWTFRYAWEGIRYGIRTQRNLRIHLVCALLAAGAAAFFHLSLMKWAILILIISLVIAAELVNTAIEAVVDMVSPDYHPLAKVAKDTAAGAVLVCAIASVFIALCLFFHPVIYFFKYNS</sequence>
<evidence type="ECO:0000256" key="15">
    <source>
        <dbReference type="SAM" id="Phobius"/>
    </source>
</evidence>
<evidence type="ECO:0000256" key="7">
    <source>
        <dbReference type="ARBA" id="ARBA00022741"/>
    </source>
</evidence>